<dbReference type="SUPFAM" id="SSF102588">
    <property type="entry name" value="LmbE-like"/>
    <property type="match status" value="1"/>
</dbReference>
<organism evidence="1 2">
    <name type="scientific">Mesoterricola silvestris</name>
    <dbReference type="NCBI Taxonomy" id="2927979"/>
    <lineage>
        <taxon>Bacteria</taxon>
        <taxon>Pseudomonadati</taxon>
        <taxon>Acidobacteriota</taxon>
        <taxon>Holophagae</taxon>
        <taxon>Holophagales</taxon>
        <taxon>Holophagaceae</taxon>
        <taxon>Mesoterricola</taxon>
    </lineage>
</organism>
<dbReference type="GO" id="GO:0019213">
    <property type="term" value="F:deacetylase activity"/>
    <property type="evidence" value="ECO:0007669"/>
    <property type="project" value="InterPro"/>
</dbReference>
<dbReference type="PANTHER" id="PTHR12993:SF30">
    <property type="entry name" value="N-ACETYL-ALPHA-D-GLUCOSAMINYL L-MALATE DEACETYLASE 1"/>
    <property type="match status" value="1"/>
</dbReference>
<accession>A0AA48K8V3</accession>
<dbReference type="RefSeq" id="WP_316415408.1">
    <property type="nucleotide sequence ID" value="NZ_AP027080.1"/>
</dbReference>
<dbReference type="Pfam" id="PF02585">
    <property type="entry name" value="PIG-L"/>
    <property type="match status" value="1"/>
</dbReference>
<dbReference type="EMBL" id="AP027080">
    <property type="protein sequence ID" value="BDU72500.1"/>
    <property type="molecule type" value="Genomic_DNA"/>
</dbReference>
<protein>
    <submittedName>
        <fullName evidence="1">Bacillithiol biosynthesis deacetylase BshB1</fullName>
    </submittedName>
</protein>
<dbReference type="Gene3D" id="3.40.50.10320">
    <property type="entry name" value="LmbE-like"/>
    <property type="match status" value="1"/>
</dbReference>
<dbReference type="InterPro" id="IPR023842">
    <property type="entry name" value="Bacillithiol_biosynth_BshB1"/>
</dbReference>
<sequence>MNTLDLLVVGAHPDDGEVHVGGILALAARKGLSAAILDLTAGELGTRGDAATRHAEATEAARILGVRRIILDLPDARFEESEPHRIQVMTMIRSLRPSVLILPDPEDRHPDHRRAFRLVREAAYYSGLRNYPCPGEPWRPAAVAWVGGENPGRPDLVVDVSAVWEQRMAAFDAFGSQFTADPSGPPTRISDPAFRRGVEGRAMHWGSLIRATWAEALWTESPVPQALTQLLARL</sequence>
<gene>
    <name evidence="1" type="ORF">METEAL_16740</name>
</gene>
<dbReference type="GO" id="GO:0016811">
    <property type="term" value="F:hydrolase activity, acting on carbon-nitrogen (but not peptide) bonds, in linear amides"/>
    <property type="evidence" value="ECO:0007669"/>
    <property type="project" value="TreeGrafter"/>
</dbReference>
<dbReference type="AlphaFoldDB" id="A0AA48K8V3"/>
<dbReference type="NCBIfam" id="TIGR04001">
    <property type="entry name" value="thiol_BshB1"/>
    <property type="match status" value="1"/>
</dbReference>
<name>A0AA48K8V3_9BACT</name>
<dbReference type="Proteomes" id="UP001238179">
    <property type="component" value="Chromosome"/>
</dbReference>
<evidence type="ECO:0000313" key="2">
    <source>
        <dbReference type="Proteomes" id="UP001238179"/>
    </source>
</evidence>
<dbReference type="InterPro" id="IPR003737">
    <property type="entry name" value="GlcNAc_PI_deacetylase-related"/>
</dbReference>
<evidence type="ECO:0000313" key="1">
    <source>
        <dbReference type="EMBL" id="BDU72500.1"/>
    </source>
</evidence>
<keyword evidence="2" id="KW-1185">Reference proteome</keyword>
<dbReference type="KEGG" id="msil:METEAL_16740"/>
<dbReference type="PANTHER" id="PTHR12993">
    <property type="entry name" value="N-ACETYLGLUCOSAMINYL-PHOSPHATIDYLINOSITOL DE-N-ACETYLASE-RELATED"/>
    <property type="match status" value="1"/>
</dbReference>
<proteinExistence type="predicted"/>
<reference evidence="2" key="1">
    <citation type="journal article" date="2023" name="Int. J. Syst. Evol. Microbiol.">
        <title>Mesoterricola silvestris gen. nov., sp. nov., Mesoterricola sediminis sp. nov., Geothrix oryzae sp. nov., Geothrix edaphica sp. nov., Geothrix rubra sp. nov., and Geothrix limicola sp. nov., six novel members of Acidobacteriota isolated from soils.</title>
        <authorList>
            <person name="Itoh H."/>
            <person name="Sugisawa Y."/>
            <person name="Mise K."/>
            <person name="Xu Z."/>
            <person name="Kuniyasu M."/>
            <person name="Ushijima N."/>
            <person name="Kawano K."/>
            <person name="Kobayashi E."/>
            <person name="Shiratori Y."/>
            <person name="Masuda Y."/>
            <person name="Senoo K."/>
        </authorList>
    </citation>
    <scope>NUCLEOTIDE SEQUENCE [LARGE SCALE GENOMIC DNA]</scope>
    <source>
        <strain evidence="2">W79</strain>
    </source>
</reference>
<dbReference type="GO" id="GO:0071793">
    <property type="term" value="P:bacillithiol biosynthetic process"/>
    <property type="evidence" value="ECO:0007669"/>
    <property type="project" value="InterPro"/>
</dbReference>
<dbReference type="InterPro" id="IPR024078">
    <property type="entry name" value="LmbE-like_dom_sf"/>
</dbReference>